<dbReference type="Proteomes" id="UP000195141">
    <property type="component" value="Chromosome"/>
</dbReference>
<accession>A0A242K4N1</accession>
<dbReference type="EMBL" id="CP147247">
    <property type="protein sequence ID" value="WYJ89826.1"/>
    <property type="molecule type" value="Genomic_DNA"/>
</dbReference>
<dbReference type="RefSeq" id="WP_086350493.1">
    <property type="nucleotide sequence ID" value="NZ_CP147247.1"/>
</dbReference>
<dbReference type="SMART" id="SM00422">
    <property type="entry name" value="HTH_MERR"/>
    <property type="match status" value="1"/>
</dbReference>
<evidence type="ECO:0000256" key="3">
    <source>
        <dbReference type="ARBA" id="ARBA00023125"/>
    </source>
</evidence>
<dbReference type="Pfam" id="PF13411">
    <property type="entry name" value="MerR_1"/>
    <property type="match status" value="1"/>
</dbReference>
<keyword evidence="5" id="KW-0175">Coiled coil</keyword>
<evidence type="ECO:0000313" key="9">
    <source>
        <dbReference type="Proteomes" id="UP000195141"/>
    </source>
</evidence>
<reference evidence="8" key="2">
    <citation type="submission" date="2017-05" db="EMBL/GenBank/DDBJ databases">
        <authorList>
            <consortium name="The Broad Institute Genomics Platform"/>
            <consortium name="The Broad Institute Genomic Center for Infectious Diseases"/>
            <person name="Earl A."/>
            <person name="Manson A."/>
            <person name="Schwartman J."/>
            <person name="Gilmore M."/>
            <person name="Abouelleil A."/>
            <person name="Cao P."/>
            <person name="Chapman S."/>
            <person name="Cusick C."/>
            <person name="Shea T."/>
            <person name="Young S."/>
            <person name="Neafsey D."/>
            <person name="Nusbaum C."/>
            <person name="Birren B."/>
        </authorList>
    </citation>
    <scope>NUCLEOTIDE SEQUENCE</scope>
    <source>
        <strain evidence="8">9E7_DIV0242</strain>
    </source>
</reference>
<dbReference type="EMBL" id="NGMM01000006">
    <property type="protein sequence ID" value="OTP12927.1"/>
    <property type="molecule type" value="Genomic_DNA"/>
</dbReference>
<dbReference type="PROSITE" id="PS50937">
    <property type="entry name" value="HTH_MERR_2"/>
    <property type="match status" value="1"/>
</dbReference>
<sequence length="256" mass="29623">MYSIGQVAAFLGISKDQLRYYEKKNVFSPTQNEENLYREYTPEDIDRILMVDFYRSLDLDFKAIARINQKTDLDDLSAILEEKQNKIAAIIQQQEELKQGIQMVQQTIEAIKQKLNQISIRPFPPQKVLGDFSEFRAYEEFSALHKLAEAKPAMTQLKRLVLFDETGIHSSKMLITKDAAEGEEGELLQFDECVYTIIEDKETNEDLIGRVFETILTYMNTHQLEPIGQAIACMLLLAMEDEQAKSYLEIYVPFKK</sequence>
<dbReference type="OrthoDB" id="9811174at2"/>
<keyword evidence="2" id="KW-0805">Transcription regulation</keyword>
<proteinExistence type="predicted"/>
<dbReference type="PROSITE" id="PS00552">
    <property type="entry name" value="HTH_MERR_1"/>
    <property type="match status" value="1"/>
</dbReference>
<organism evidence="7">
    <name type="scientific">Candidatus Enterococcus clewellii</name>
    <dbReference type="NCBI Taxonomy" id="1834193"/>
    <lineage>
        <taxon>Bacteria</taxon>
        <taxon>Bacillati</taxon>
        <taxon>Bacillota</taxon>
        <taxon>Bacilli</taxon>
        <taxon>Lactobacillales</taxon>
        <taxon>Enterococcaceae</taxon>
        <taxon>Enterococcus</taxon>
    </lineage>
</organism>
<dbReference type="AlphaFoldDB" id="A0A242K4N1"/>
<feature type="coiled-coil region" evidence="5">
    <location>
        <begin position="73"/>
        <end position="121"/>
    </location>
</feature>
<reference evidence="8" key="3">
    <citation type="submission" date="2024-03" db="EMBL/GenBank/DDBJ databases">
        <title>The Genome Sequence of Enterococcus sp. DIV0242b.</title>
        <authorList>
            <consortium name="The Broad Institute Genomics Platform"/>
            <consortium name="The Broad Institute Microbial Omics Core"/>
            <consortium name="The Broad Institute Genomic Center for Infectious Diseases"/>
            <person name="Earl A."/>
            <person name="Manson A."/>
            <person name="Gilmore M."/>
            <person name="Schwartman J."/>
            <person name="Shea T."/>
            <person name="Abouelleil A."/>
            <person name="Cao P."/>
            <person name="Chapman S."/>
            <person name="Cusick C."/>
            <person name="Young S."/>
            <person name="Neafsey D."/>
            <person name="Nusbaum C."/>
            <person name="Birren B."/>
        </authorList>
    </citation>
    <scope>NUCLEOTIDE SEQUENCE</scope>
    <source>
        <strain evidence="8">9E7_DIV0242</strain>
    </source>
</reference>
<keyword evidence="3" id="KW-0238">DNA-binding</keyword>
<dbReference type="GO" id="GO:0003700">
    <property type="term" value="F:DNA-binding transcription factor activity"/>
    <property type="evidence" value="ECO:0007669"/>
    <property type="project" value="InterPro"/>
</dbReference>
<dbReference type="InterPro" id="IPR009061">
    <property type="entry name" value="DNA-bd_dom_put_sf"/>
</dbReference>
<protein>
    <recommendedName>
        <fullName evidence="6">HTH merR-type domain-containing protein</fullName>
    </recommendedName>
</protein>
<evidence type="ECO:0000313" key="8">
    <source>
        <dbReference type="EMBL" id="WYJ89826.1"/>
    </source>
</evidence>
<evidence type="ECO:0000256" key="5">
    <source>
        <dbReference type="SAM" id="Coils"/>
    </source>
</evidence>
<keyword evidence="1" id="KW-0678">Repressor</keyword>
<dbReference type="GO" id="GO:0003677">
    <property type="term" value="F:DNA binding"/>
    <property type="evidence" value="ECO:0007669"/>
    <property type="project" value="UniProtKB-KW"/>
</dbReference>
<dbReference type="SUPFAM" id="SSF46955">
    <property type="entry name" value="Putative DNA-binding domain"/>
    <property type="match status" value="1"/>
</dbReference>
<evidence type="ECO:0000259" key="6">
    <source>
        <dbReference type="PROSITE" id="PS50937"/>
    </source>
</evidence>
<reference evidence="7" key="1">
    <citation type="submission" date="2017-05" db="EMBL/GenBank/DDBJ databases">
        <title>The Genome Sequence of Enterococcus sp. 9E7_DIV0242.</title>
        <authorList>
            <consortium name="The Broad Institute Genomics Platform"/>
            <consortium name="The Broad Institute Genomic Center for Infectious Diseases"/>
            <person name="Earl A."/>
            <person name="Manson A."/>
            <person name="Schwartman J."/>
            <person name="Gilmore M."/>
            <person name="Abouelleil A."/>
            <person name="Cao P."/>
            <person name="Chapman S."/>
            <person name="Cusick C."/>
            <person name="Shea T."/>
            <person name="Young S."/>
            <person name="Neafsey D."/>
            <person name="Nusbaum C."/>
            <person name="Birren B."/>
        </authorList>
    </citation>
    <scope>NUCLEOTIDE SEQUENCE [LARGE SCALE GENOMIC DNA]</scope>
    <source>
        <strain evidence="7">9E7_DIV0242</strain>
    </source>
</reference>
<dbReference type="InterPro" id="IPR047057">
    <property type="entry name" value="MerR_fam"/>
</dbReference>
<evidence type="ECO:0000256" key="2">
    <source>
        <dbReference type="ARBA" id="ARBA00023015"/>
    </source>
</evidence>
<feature type="domain" description="HTH merR-type" evidence="6">
    <location>
        <begin position="1"/>
        <end position="70"/>
    </location>
</feature>
<dbReference type="PANTHER" id="PTHR30204">
    <property type="entry name" value="REDOX-CYCLING DRUG-SENSING TRANSCRIPTIONAL ACTIVATOR SOXR"/>
    <property type="match status" value="1"/>
</dbReference>
<keyword evidence="9" id="KW-1185">Reference proteome</keyword>
<keyword evidence="4" id="KW-0804">Transcription</keyword>
<evidence type="ECO:0000313" key="7">
    <source>
        <dbReference type="EMBL" id="OTP12927.1"/>
    </source>
</evidence>
<evidence type="ECO:0000256" key="1">
    <source>
        <dbReference type="ARBA" id="ARBA00022491"/>
    </source>
</evidence>
<dbReference type="PANTHER" id="PTHR30204:SF69">
    <property type="entry name" value="MERR-FAMILY TRANSCRIPTIONAL REGULATOR"/>
    <property type="match status" value="1"/>
</dbReference>
<dbReference type="InterPro" id="IPR000551">
    <property type="entry name" value="MerR-type_HTH_dom"/>
</dbReference>
<dbReference type="Gene3D" id="1.10.1660.10">
    <property type="match status" value="1"/>
</dbReference>
<name>A0A242K4N1_9ENTE</name>
<dbReference type="CDD" id="cd00592">
    <property type="entry name" value="HTH_MerR-like"/>
    <property type="match status" value="1"/>
</dbReference>
<evidence type="ECO:0000256" key="4">
    <source>
        <dbReference type="ARBA" id="ARBA00023163"/>
    </source>
</evidence>
<gene>
    <name evidence="8" type="ORF">A5888_001552</name>
    <name evidence="7" type="ORF">A5888_003509</name>
</gene>